<dbReference type="SUPFAM" id="SSF56529">
    <property type="entry name" value="FAH"/>
    <property type="match status" value="1"/>
</dbReference>
<evidence type="ECO:0000256" key="6">
    <source>
        <dbReference type="ARBA" id="ARBA00022837"/>
    </source>
</evidence>
<feature type="active site" description="Proton acceptor" evidence="10">
    <location>
        <position position="143"/>
    </location>
</feature>
<dbReference type="EMBL" id="JAVRRT010000008">
    <property type="protein sequence ID" value="KAK5169336.1"/>
    <property type="molecule type" value="Genomic_DNA"/>
</dbReference>
<accession>A0AAV9P845</accession>
<keyword evidence="8 13" id="KW-0828">Tyrosine catabolism</keyword>
<comment type="cofactor">
    <cofactor evidence="13">
        <name>Mg(2+)</name>
        <dbReference type="ChEBI" id="CHEBI:18420"/>
    </cofactor>
    <cofactor evidence="13">
        <name>Ca(2+)</name>
        <dbReference type="ChEBI" id="CHEBI:29108"/>
    </cofactor>
</comment>
<comment type="similarity">
    <text evidence="2 13">Belongs to the FAH family.</text>
</comment>
<feature type="binding site" evidence="11">
    <location>
        <position position="373"/>
    </location>
    <ligand>
        <name>substrate</name>
    </ligand>
</feature>
<dbReference type="InterPro" id="IPR011234">
    <property type="entry name" value="Fumarylacetoacetase-like_C"/>
</dbReference>
<evidence type="ECO:0000256" key="12">
    <source>
        <dbReference type="PIRSR" id="PIRSR605959-3"/>
    </source>
</evidence>
<feature type="binding site" evidence="11">
    <location>
        <position position="256"/>
    </location>
    <ligand>
        <name>substrate</name>
    </ligand>
</feature>
<proteinExistence type="inferred from homology"/>
<comment type="caution">
    <text evidence="16">The sequence shown here is derived from an EMBL/GenBank/DDBJ whole genome shotgun (WGS) entry which is preliminary data.</text>
</comment>
<dbReference type="Pfam" id="PF09298">
    <property type="entry name" value="FAA_hydrolase_N"/>
    <property type="match status" value="1"/>
</dbReference>
<comment type="pathway">
    <text evidence="1 13">Amino-acid degradation; L-phenylalanine degradation; acetoacetate and fumarate from L-phenylalanine: step 6/6.</text>
</comment>
<dbReference type="GO" id="GO:0004334">
    <property type="term" value="F:fumarylacetoacetase activity"/>
    <property type="evidence" value="ECO:0007669"/>
    <property type="project" value="UniProtKB-UniRule"/>
</dbReference>
<dbReference type="GO" id="GO:0006572">
    <property type="term" value="P:L-tyrosine catabolic process"/>
    <property type="evidence" value="ECO:0007669"/>
    <property type="project" value="UniProtKB-UniRule"/>
</dbReference>
<feature type="domain" description="Fumarylacetoacetase-like C-terminal" evidence="14">
    <location>
        <begin position="135"/>
        <end position="431"/>
    </location>
</feature>
<feature type="binding site" evidence="12">
    <location>
        <position position="269"/>
    </location>
    <ligand>
        <name>Mg(2+)</name>
        <dbReference type="ChEBI" id="CHEBI:18420"/>
    </ligand>
</feature>
<keyword evidence="17" id="KW-1185">Reference proteome</keyword>
<evidence type="ECO:0000256" key="7">
    <source>
        <dbReference type="ARBA" id="ARBA00022842"/>
    </source>
</evidence>
<dbReference type="Proteomes" id="UP001337655">
    <property type="component" value="Unassembled WGS sequence"/>
</dbReference>
<feature type="binding site" evidence="12">
    <location>
        <position position="245"/>
    </location>
    <ligand>
        <name>Mg(2+)</name>
        <dbReference type="ChEBI" id="CHEBI:18420"/>
    </ligand>
</feature>
<feature type="domain" description="Fumarylacetoacetase N-terminal" evidence="15">
    <location>
        <begin position="19"/>
        <end position="128"/>
    </location>
</feature>
<dbReference type="PANTHER" id="PTHR43069:SF2">
    <property type="entry name" value="FUMARYLACETOACETASE"/>
    <property type="match status" value="1"/>
</dbReference>
<feature type="binding site" evidence="11">
    <location>
        <position position="152"/>
    </location>
    <ligand>
        <name>substrate</name>
    </ligand>
</feature>
<evidence type="ECO:0000256" key="13">
    <source>
        <dbReference type="RuleBase" id="RU366008"/>
    </source>
</evidence>
<evidence type="ECO:0000313" key="17">
    <source>
        <dbReference type="Proteomes" id="UP001337655"/>
    </source>
</evidence>
<feature type="binding site" evidence="12">
    <location>
        <position position="136"/>
    </location>
    <ligand>
        <name>Ca(2+)</name>
        <dbReference type="ChEBI" id="CHEBI:29108"/>
    </ligand>
</feature>
<dbReference type="GeneID" id="89926653"/>
<dbReference type="NCBIfam" id="TIGR01266">
    <property type="entry name" value="fum_ac_acetase"/>
    <property type="match status" value="1"/>
</dbReference>
<keyword evidence="5 13" id="KW-0378">Hydrolase</keyword>
<dbReference type="GO" id="GO:1902000">
    <property type="term" value="P:homogentisate catabolic process"/>
    <property type="evidence" value="ECO:0007669"/>
    <property type="project" value="TreeGrafter"/>
</dbReference>
<dbReference type="PANTHER" id="PTHR43069">
    <property type="entry name" value="FUMARYLACETOACETASE"/>
    <property type="match status" value="1"/>
</dbReference>
<dbReference type="GO" id="GO:0006559">
    <property type="term" value="P:L-phenylalanine catabolic process"/>
    <property type="evidence" value="ECO:0007669"/>
    <property type="project" value="UniProtKB-UniRule"/>
</dbReference>
<evidence type="ECO:0000259" key="15">
    <source>
        <dbReference type="Pfam" id="PF09298"/>
    </source>
</evidence>
<evidence type="ECO:0000313" key="16">
    <source>
        <dbReference type="EMBL" id="KAK5169336.1"/>
    </source>
</evidence>
<dbReference type="InterPro" id="IPR015377">
    <property type="entry name" value="Fumarylacetoacetase_N"/>
</dbReference>
<dbReference type="EC" id="3.7.1.2" evidence="3 13"/>
<keyword evidence="6 12" id="KW-0106">Calcium</keyword>
<dbReference type="AlphaFoldDB" id="A0AAV9P845"/>
<feature type="binding site" evidence="11">
    <location>
        <position position="252"/>
    </location>
    <ligand>
        <name>substrate</name>
    </ligand>
</feature>
<evidence type="ECO:0000256" key="10">
    <source>
        <dbReference type="PIRSR" id="PIRSR605959-1"/>
    </source>
</evidence>
<reference evidence="16 17" key="1">
    <citation type="submission" date="2023-08" db="EMBL/GenBank/DDBJ databases">
        <title>Black Yeasts Isolated from many extreme environments.</title>
        <authorList>
            <person name="Coleine C."/>
            <person name="Stajich J.E."/>
            <person name="Selbmann L."/>
        </authorList>
    </citation>
    <scope>NUCLEOTIDE SEQUENCE [LARGE SCALE GENOMIC DNA]</scope>
    <source>
        <strain evidence="16 17">CCFEE 5935</strain>
    </source>
</reference>
<evidence type="ECO:0000256" key="3">
    <source>
        <dbReference type="ARBA" id="ARBA00012094"/>
    </source>
</evidence>
<keyword evidence="4 12" id="KW-0479">Metal-binding</keyword>
<protein>
    <recommendedName>
        <fullName evidence="3 13">Fumarylacetoacetase</fullName>
        <ecNumber evidence="3 13">3.7.1.2</ecNumber>
    </recommendedName>
    <alternativeName>
        <fullName evidence="13">Fumarylacetoacetate hydrolase</fullName>
    </alternativeName>
</protein>
<dbReference type="RefSeq" id="XP_064658682.1">
    <property type="nucleotide sequence ID" value="XM_064802557.1"/>
</dbReference>
<gene>
    <name evidence="16" type="ORF">LTR77_005311</name>
</gene>
<evidence type="ECO:0000256" key="1">
    <source>
        <dbReference type="ARBA" id="ARBA00004782"/>
    </source>
</evidence>
<evidence type="ECO:0000256" key="2">
    <source>
        <dbReference type="ARBA" id="ARBA00010211"/>
    </source>
</evidence>
<dbReference type="InterPro" id="IPR036462">
    <property type="entry name" value="Fumarylacetoacetase_N_sf"/>
</dbReference>
<evidence type="ECO:0000259" key="14">
    <source>
        <dbReference type="Pfam" id="PF01557"/>
    </source>
</evidence>
<evidence type="ECO:0000256" key="5">
    <source>
        <dbReference type="ARBA" id="ARBA00022801"/>
    </source>
</evidence>
<dbReference type="Gene3D" id="2.30.30.230">
    <property type="entry name" value="Fumarylacetoacetase, N-terminal domain"/>
    <property type="match status" value="1"/>
</dbReference>
<sequence>MASASWLDIDEDSPFSIDNIPFGVISHNSRLADRQVAVAVGEYAILLQELVNGGALSQCPDIQPHLDCLRQPSLNDFASLGRPLHQTFRLYLRDLLRADTPYPGQLRDNRQLRNRAFFFRSDCANHVPMIIGDYTDFYAGVNHARNVGTLFRGAQNALQPNYMHLPVGYHGRASSIRPSGCPIRRPAGQILPAPEAAAPVHSASRKLDMELEMAAFLCKGNGPDGRPISIAEASSHIFGYVLMNDWSARDIQAWEYVPLGPFNSKNFATTISPWIVLADALEPHRCQSTTQRPVESALLPYLDEKSAPTFHDIPLSVRLEYPIHSEAGSNDKATTTITDTNASHLMYSFPQMLVHHTVGGCEMRVGDLLGSGTISGDTAGSLGSLLEMTDNGKTPLKLDDSVGSQRTFLEDGDEVVMTGKAGSKGAYIGFGDCRGIIVPAY</sequence>
<feature type="binding site" evidence="12">
    <location>
        <position position="210"/>
    </location>
    <ligand>
        <name>Ca(2+)</name>
        <dbReference type="ChEBI" id="CHEBI:29108"/>
    </ligand>
</feature>
<dbReference type="InterPro" id="IPR036663">
    <property type="entry name" value="Fumarylacetoacetase_C_sf"/>
</dbReference>
<feature type="binding site" evidence="12">
    <location>
        <position position="212"/>
    </location>
    <ligand>
        <name>Ca(2+)</name>
        <dbReference type="ChEBI" id="CHEBI:29108"/>
    </ligand>
</feature>
<evidence type="ECO:0000256" key="8">
    <source>
        <dbReference type="ARBA" id="ARBA00022878"/>
    </source>
</evidence>
<feature type="binding site" evidence="12">
    <location>
        <position position="245"/>
    </location>
    <ligand>
        <name>Ca(2+)</name>
        <dbReference type="ChEBI" id="CHEBI:29108"/>
    </ligand>
</feature>
<dbReference type="Pfam" id="PF01557">
    <property type="entry name" value="FAA_hydrolase"/>
    <property type="match status" value="1"/>
</dbReference>
<feature type="binding site" evidence="12">
    <location>
        <position position="265"/>
    </location>
    <ligand>
        <name>Mg(2+)</name>
        <dbReference type="ChEBI" id="CHEBI:18420"/>
    </ligand>
</feature>
<name>A0AAV9P845_9PEZI</name>
<evidence type="ECO:0000256" key="11">
    <source>
        <dbReference type="PIRSR" id="PIRSR605959-2"/>
    </source>
</evidence>
<dbReference type="FunFam" id="3.90.850.10:FF:000009">
    <property type="entry name" value="Fumarylacetoacetase"/>
    <property type="match status" value="1"/>
</dbReference>
<dbReference type="InterPro" id="IPR005959">
    <property type="entry name" value="Fumarylacetoacetase"/>
</dbReference>
<dbReference type="SUPFAM" id="SSF63433">
    <property type="entry name" value="Fumarylacetoacetate hydrolase, FAH, N-terminal domain"/>
    <property type="match status" value="1"/>
</dbReference>
<keyword evidence="9 13" id="KW-0585">Phenylalanine catabolism</keyword>
<organism evidence="16 17">
    <name type="scientific">Saxophila tyrrhenica</name>
    <dbReference type="NCBI Taxonomy" id="1690608"/>
    <lineage>
        <taxon>Eukaryota</taxon>
        <taxon>Fungi</taxon>
        <taxon>Dikarya</taxon>
        <taxon>Ascomycota</taxon>
        <taxon>Pezizomycotina</taxon>
        <taxon>Dothideomycetes</taxon>
        <taxon>Dothideomycetidae</taxon>
        <taxon>Mycosphaerellales</taxon>
        <taxon>Extremaceae</taxon>
        <taxon>Saxophila</taxon>
    </lineage>
</organism>
<keyword evidence="7 12" id="KW-0460">Magnesium</keyword>
<dbReference type="GO" id="GO:0046872">
    <property type="term" value="F:metal ion binding"/>
    <property type="evidence" value="ECO:0007669"/>
    <property type="project" value="UniProtKB-UniRule"/>
</dbReference>
<evidence type="ECO:0000256" key="9">
    <source>
        <dbReference type="ARBA" id="ARBA00023232"/>
    </source>
</evidence>
<feature type="binding site" evidence="11">
    <location>
        <position position="138"/>
    </location>
    <ligand>
        <name>substrate</name>
    </ligand>
</feature>
<dbReference type="Gene3D" id="3.90.850.10">
    <property type="entry name" value="Fumarylacetoacetase-like, C-terminal domain"/>
    <property type="match status" value="1"/>
</dbReference>
<evidence type="ECO:0000256" key="4">
    <source>
        <dbReference type="ARBA" id="ARBA00022723"/>
    </source>
</evidence>
<comment type="catalytic activity">
    <reaction evidence="13">
        <text>4-fumarylacetoacetate + H2O = acetoacetate + fumarate + H(+)</text>
        <dbReference type="Rhea" id="RHEA:10244"/>
        <dbReference type="ChEBI" id="CHEBI:13705"/>
        <dbReference type="ChEBI" id="CHEBI:15377"/>
        <dbReference type="ChEBI" id="CHEBI:15378"/>
        <dbReference type="ChEBI" id="CHEBI:18034"/>
        <dbReference type="ChEBI" id="CHEBI:29806"/>
        <dbReference type="EC" id="3.7.1.2"/>
    </reaction>
</comment>